<comment type="caution">
    <text evidence="1">The sequence shown here is derived from an EMBL/GenBank/DDBJ whole genome shotgun (WGS) entry which is preliminary data.</text>
</comment>
<protein>
    <submittedName>
        <fullName evidence="1">4-hydroxyphenylpyruvate dioxygenase</fullName>
        <ecNumber evidence="1">1.13.11.27</ecNumber>
    </submittedName>
</protein>
<keyword evidence="2" id="KW-1185">Reference proteome</keyword>
<name>A0ACD3SNM3_9BURK</name>
<dbReference type="EMBL" id="AKCV02000017">
    <property type="protein sequence ID" value="TMS57790.1"/>
    <property type="molecule type" value="Genomic_DNA"/>
</dbReference>
<reference evidence="1" key="1">
    <citation type="submission" date="2019-05" db="EMBL/GenBank/DDBJ databases">
        <title>Revised genome assembly of Burkholderiaceae (previously Ralstonia) sp. PBA.</title>
        <authorList>
            <person name="Gan H.M."/>
        </authorList>
    </citation>
    <scope>NUCLEOTIDE SEQUENCE</scope>
    <source>
        <strain evidence="1">PBA</strain>
    </source>
</reference>
<keyword evidence="1" id="KW-0560">Oxidoreductase</keyword>
<proteinExistence type="predicted"/>
<evidence type="ECO:0000313" key="2">
    <source>
        <dbReference type="Proteomes" id="UP000004277"/>
    </source>
</evidence>
<organism evidence="1 2">
    <name type="scientific">Imbroritus primus</name>
    <dbReference type="NCBI Taxonomy" id="3058603"/>
    <lineage>
        <taxon>Bacteria</taxon>
        <taxon>Pseudomonadati</taxon>
        <taxon>Pseudomonadota</taxon>
        <taxon>Betaproteobacteria</taxon>
        <taxon>Burkholderiales</taxon>
        <taxon>Burkholderiaceae</taxon>
        <taxon>Imbroritus</taxon>
    </lineage>
</organism>
<sequence length="378" mass="42019">MTAPRTSPTTPTSTFVPWDNPMGTAGFEFIEYAAPDPAAMGKLFERMGFTAIARHRHKDVTLYRQGGINFLINAEVDSFAQRFARLHGPSICAIAFRVQNAADAYRRALELGAWGVDTASGPMELNIPAIKGIGDSLIYLVDRWRGKNGAQEGDIGNISIYDVDFEPIPGAPSSPLGVGLCHIDHLTHNVHRGRMKEWADFYERFFNFREVRYFDIEGQVTGVKSKAMTSPCGQIRIPINEEGTEKAGQIQEYLDMYHGEGIQHIALASNDLYASVDALRANGVKLLDTIDTYYELIDKRIPGHGESVEALRKRKILIDGAPGDLLLQIFSENQLGPIFYEFIQRKGNEGFGEGNFKALFESIELDQMRRGVLEAPAT</sequence>
<keyword evidence="1" id="KW-0223">Dioxygenase</keyword>
<dbReference type="EC" id="1.13.11.27" evidence="1"/>
<accession>A0ACD3SNM3</accession>
<dbReference type="Proteomes" id="UP000004277">
    <property type="component" value="Unassembled WGS sequence"/>
</dbReference>
<gene>
    <name evidence="1" type="primary">hppD</name>
    <name evidence="1" type="ORF">MW7_009925</name>
</gene>
<evidence type="ECO:0000313" key="1">
    <source>
        <dbReference type="EMBL" id="TMS57790.1"/>
    </source>
</evidence>